<gene>
    <name evidence="1" type="ORF">NDU88_001884</name>
</gene>
<comment type="caution">
    <text evidence="1">The sequence shown here is derived from an EMBL/GenBank/DDBJ whole genome shotgun (WGS) entry which is preliminary data.</text>
</comment>
<protein>
    <submittedName>
        <fullName evidence="1">Uncharacterized protein</fullName>
    </submittedName>
</protein>
<accession>A0AAV7WM80</accession>
<dbReference type="AlphaFoldDB" id="A0AAV7WM80"/>
<dbReference type="Proteomes" id="UP001066276">
    <property type="component" value="Chromosome 1_1"/>
</dbReference>
<dbReference type="EMBL" id="JANPWB010000001">
    <property type="protein sequence ID" value="KAJ1214259.1"/>
    <property type="molecule type" value="Genomic_DNA"/>
</dbReference>
<sequence>MQAAQFWRVWGVHGPAAACPQQSSVVPCISASANTGPGGSTTSVSAQQDRISAGDMLEARWVDWGAQVQSGSNYDGGTLNSVLGCGSELNATANLAACLCSARTATPVIVSSPTQSLAHIGGLSIAKAVPERGALCLHVAQASLPNHWLLLSPAPSRAQTLTVVGKSAHSWCRCHWRELCRHDGSTA</sequence>
<keyword evidence="2" id="KW-1185">Reference proteome</keyword>
<evidence type="ECO:0000313" key="2">
    <source>
        <dbReference type="Proteomes" id="UP001066276"/>
    </source>
</evidence>
<name>A0AAV7WM80_PLEWA</name>
<evidence type="ECO:0000313" key="1">
    <source>
        <dbReference type="EMBL" id="KAJ1214259.1"/>
    </source>
</evidence>
<proteinExistence type="predicted"/>
<reference evidence="1" key="1">
    <citation type="journal article" date="2022" name="bioRxiv">
        <title>Sequencing and chromosome-scale assembly of the giantPleurodeles waltlgenome.</title>
        <authorList>
            <person name="Brown T."/>
            <person name="Elewa A."/>
            <person name="Iarovenko S."/>
            <person name="Subramanian E."/>
            <person name="Araus A.J."/>
            <person name="Petzold A."/>
            <person name="Susuki M."/>
            <person name="Suzuki K.-i.T."/>
            <person name="Hayashi T."/>
            <person name="Toyoda A."/>
            <person name="Oliveira C."/>
            <person name="Osipova E."/>
            <person name="Leigh N.D."/>
            <person name="Simon A."/>
            <person name="Yun M.H."/>
        </authorList>
    </citation>
    <scope>NUCLEOTIDE SEQUENCE</scope>
    <source>
        <strain evidence="1">20211129_DDA</strain>
        <tissue evidence="1">Liver</tissue>
    </source>
</reference>
<organism evidence="1 2">
    <name type="scientific">Pleurodeles waltl</name>
    <name type="common">Iberian ribbed newt</name>
    <dbReference type="NCBI Taxonomy" id="8319"/>
    <lineage>
        <taxon>Eukaryota</taxon>
        <taxon>Metazoa</taxon>
        <taxon>Chordata</taxon>
        <taxon>Craniata</taxon>
        <taxon>Vertebrata</taxon>
        <taxon>Euteleostomi</taxon>
        <taxon>Amphibia</taxon>
        <taxon>Batrachia</taxon>
        <taxon>Caudata</taxon>
        <taxon>Salamandroidea</taxon>
        <taxon>Salamandridae</taxon>
        <taxon>Pleurodelinae</taxon>
        <taxon>Pleurodeles</taxon>
    </lineage>
</organism>